<feature type="region of interest" description="Disordered" evidence="1">
    <location>
        <begin position="98"/>
        <end position="120"/>
    </location>
</feature>
<evidence type="ECO:0000313" key="2">
    <source>
        <dbReference type="EMBL" id="QDT75895.1"/>
    </source>
</evidence>
<dbReference type="AlphaFoldDB" id="A0A517U5I0"/>
<organism evidence="2 3">
    <name type="scientific">Lacipirellula limnantheis</name>
    <dbReference type="NCBI Taxonomy" id="2528024"/>
    <lineage>
        <taxon>Bacteria</taxon>
        <taxon>Pseudomonadati</taxon>
        <taxon>Planctomycetota</taxon>
        <taxon>Planctomycetia</taxon>
        <taxon>Pirellulales</taxon>
        <taxon>Lacipirellulaceae</taxon>
        <taxon>Lacipirellula</taxon>
    </lineage>
</organism>
<protein>
    <submittedName>
        <fullName evidence="2">Uncharacterized protein</fullName>
    </submittedName>
</protein>
<dbReference type="OrthoDB" id="9884064at2"/>
<gene>
    <name evidence="2" type="ORF">I41_51400</name>
</gene>
<dbReference type="KEGG" id="llh:I41_51400"/>
<keyword evidence="3" id="KW-1185">Reference proteome</keyword>
<dbReference type="EMBL" id="CP036339">
    <property type="protein sequence ID" value="QDT75895.1"/>
    <property type="molecule type" value="Genomic_DNA"/>
</dbReference>
<accession>A0A517U5I0</accession>
<dbReference type="Proteomes" id="UP000317909">
    <property type="component" value="Chromosome"/>
</dbReference>
<name>A0A517U5I0_9BACT</name>
<proteinExistence type="predicted"/>
<sequence>MSFRRKGKALHEKTREWSEWLASVDQLVSAAEIPSSVLDTEEAWLYYIDRTYSQAGYLGKAPWFTVDLLSHDQAEAVWSLIGRWLKDRWPDAPEYMTRQLRATHDPNANRTPDPGREAGG</sequence>
<evidence type="ECO:0000256" key="1">
    <source>
        <dbReference type="SAM" id="MobiDB-lite"/>
    </source>
</evidence>
<reference evidence="2 3" key="1">
    <citation type="submission" date="2019-02" db="EMBL/GenBank/DDBJ databases">
        <title>Deep-cultivation of Planctomycetes and their phenomic and genomic characterization uncovers novel biology.</title>
        <authorList>
            <person name="Wiegand S."/>
            <person name="Jogler M."/>
            <person name="Boedeker C."/>
            <person name="Pinto D."/>
            <person name="Vollmers J."/>
            <person name="Rivas-Marin E."/>
            <person name="Kohn T."/>
            <person name="Peeters S.H."/>
            <person name="Heuer A."/>
            <person name="Rast P."/>
            <person name="Oberbeckmann S."/>
            <person name="Bunk B."/>
            <person name="Jeske O."/>
            <person name="Meyerdierks A."/>
            <person name="Storesund J.E."/>
            <person name="Kallscheuer N."/>
            <person name="Luecker S."/>
            <person name="Lage O.M."/>
            <person name="Pohl T."/>
            <person name="Merkel B.J."/>
            <person name="Hornburger P."/>
            <person name="Mueller R.-W."/>
            <person name="Bruemmer F."/>
            <person name="Labrenz M."/>
            <person name="Spormann A.M."/>
            <person name="Op den Camp H."/>
            <person name="Overmann J."/>
            <person name="Amann R."/>
            <person name="Jetten M.S.M."/>
            <person name="Mascher T."/>
            <person name="Medema M.H."/>
            <person name="Devos D.P."/>
            <person name="Kaster A.-K."/>
            <person name="Ovreas L."/>
            <person name="Rohde M."/>
            <person name="Galperin M.Y."/>
            <person name="Jogler C."/>
        </authorList>
    </citation>
    <scope>NUCLEOTIDE SEQUENCE [LARGE SCALE GENOMIC DNA]</scope>
    <source>
        <strain evidence="2 3">I41</strain>
    </source>
</reference>
<evidence type="ECO:0000313" key="3">
    <source>
        <dbReference type="Proteomes" id="UP000317909"/>
    </source>
</evidence>